<comment type="pathway">
    <text evidence="4">Amino-sugar metabolism; N-acetylneuraminate degradation; D-fructose 6-phosphate from N-acetylneuraminate: step 5/5.</text>
</comment>
<dbReference type="GO" id="GO:0005975">
    <property type="term" value="P:carbohydrate metabolic process"/>
    <property type="evidence" value="ECO:0007669"/>
    <property type="project" value="InterPro"/>
</dbReference>
<feature type="active site" description="Proton acceptor; for ring-opening step" evidence="4">
    <location>
        <position position="138"/>
    </location>
</feature>
<keyword evidence="2 4" id="KW-0378">Hydrolase</keyword>
<feature type="site" description="Part of the allosteric site" evidence="4">
    <location>
        <position position="156"/>
    </location>
</feature>
<evidence type="ECO:0000313" key="6">
    <source>
        <dbReference type="EMBL" id="TKV58346.1"/>
    </source>
</evidence>
<keyword evidence="4" id="KW-0021">Allosteric enzyme</keyword>
<dbReference type="NCBIfam" id="TIGR00502">
    <property type="entry name" value="nagB"/>
    <property type="match status" value="1"/>
</dbReference>
<feature type="site" description="Part of the allosteric site" evidence="4">
    <location>
        <position position="153"/>
    </location>
</feature>
<feature type="active site" description="For ring-opening step" evidence="4">
    <location>
        <position position="143"/>
    </location>
</feature>
<dbReference type="GO" id="GO:0006043">
    <property type="term" value="P:glucosamine catabolic process"/>
    <property type="evidence" value="ECO:0007669"/>
    <property type="project" value="TreeGrafter"/>
</dbReference>
<feature type="site" description="Part of the allosteric site" evidence="4">
    <location>
        <position position="146"/>
    </location>
</feature>
<dbReference type="GO" id="GO:0006046">
    <property type="term" value="P:N-acetylglucosamine catabolic process"/>
    <property type="evidence" value="ECO:0007669"/>
    <property type="project" value="UniProtKB-UniRule"/>
</dbReference>
<dbReference type="CDD" id="cd01399">
    <property type="entry name" value="GlcN6P_deaminase"/>
    <property type="match status" value="1"/>
</dbReference>
<feature type="domain" description="Glucosamine/galactosamine-6-phosphate isomerase" evidence="5">
    <location>
        <begin position="15"/>
        <end position="227"/>
    </location>
</feature>
<comment type="activity regulation">
    <text evidence="4">Allosterically activated by N-acetylglucosamine 6-phosphate (GlcNAc6P).</text>
</comment>
<dbReference type="Proteomes" id="UP000306985">
    <property type="component" value="Unassembled WGS sequence"/>
</dbReference>
<dbReference type="FunFam" id="3.40.50.1360:FF:000003">
    <property type="entry name" value="Glucosamine-6-phosphate deaminase"/>
    <property type="match status" value="1"/>
</dbReference>
<dbReference type="PANTHER" id="PTHR11280">
    <property type="entry name" value="GLUCOSAMINE-6-PHOSPHATE ISOMERASE"/>
    <property type="match status" value="1"/>
</dbReference>
<dbReference type="NCBIfam" id="NF001684">
    <property type="entry name" value="PRK00443.1-4"/>
    <property type="match status" value="1"/>
</dbReference>
<sequence>MEIVITDGADTSGRLAADAIVALLQRKPAAVLGLATGSSPLPIYDALAARHSAGEVSFAQARGFTLDEYVGLPADHPERYRTVIDTEFVSRVDFAPDAVQGPDGLADDIAAACASYEAAIAAAGGVDLQILGIGTDGHIGFNEPGSSLASRTRIKTLTKQTRIDNARFFGDQVDAVPTHCLTQGLATIMSARHIVLVASGTGKAEAVHHMAEGAVSAMWPATVLQHHPHVTVLVDQAAASRLQLADYYRQTWEAKPAWQGL</sequence>
<dbReference type="Gene3D" id="3.40.50.1360">
    <property type="match status" value="1"/>
</dbReference>
<comment type="function">
    <text evidence="4">Catalyzes the reversible isomerization-deamination of glucosamine 6-phosphate (GlcN6P) to form fructose 6-phosphate (Fru6P) and ammonium ion.</text>
</comment>
<keyword evidence="7" id="KW-1185">Reference proteome</keyword>
<dbReference type="InterPro" id="IPR018321">
    <property type="entry name" value="Glucosamine6P_isomerase_CS"/>
</dbReference>
<evidence type="ECO:0000256" key="4">
    <source>
        <dbReference type="HAMAP-Rule" id="MF_01241"/>
    </source>
</evidence>
<dbReference type="InterPro" id="IPR037171">
    <property type="entry name" value="NagB/RpiA_transferase-like"/>
</dbReference>
<comment type="catalytic activity">
    <reaction evidence="1 4">
        <text>alpha-D-glucosamine 6-phosphate + H2O = beta-D-fructose 6-phosphate + NH4(+)</text>
        <dbReference type="Rhea" id="RHEA:12172"/>
        <dbReference type="ChEBI" id="CHEBI:15377"/>
        <dbReference type="ChEBI" id="CHEBI:28938"/>
        <dbReference type="ChEBI" id="CHEBI:57634"/>
        <dbReference type="ChEBI" id="CHEBI:75989"/>
        <dbReference type="EC" id="3.5.99.6"/>
    </reaction>
</comment>
<gene>
    <name evidence="4 6" type="primary">nagB</name>
    <name evidence="6" type="ORF">FDO65_12275</name>
</gene>
<dbReference type="GO" id="GO:0042802">
    <property type="term" value="F:identical protein binding"/>
    <property type="evidence" value="ECO:0007669"/>
    <property type="project" value="TreeGrafter"/>
</dbReference>
<evidence type="ECO:0000256" key="2">
    <source>
        <dbReference type="ARBA" id="ARBA00022801"/>
    </source>
</evidence>
<dbReference type="Pfam" id="PF01182">
    <property type="entry name" value="Glucosamine_iso"/>
    <property type="match status" value="1"/>
</dbReference>
<evidence type="ECO:0000259" key="5">
    <source>
        <dbReference type="Pfam" id="PF01182"/>
    </source>
</evidence>
<comment type="caution">
    <text evidence="4">Lacks conserved residue(s) required for the propagation of feature annotation.</text>
</comment>
<comment type="caution">
    <text evidence="6">The sequence shown here is derived from an EMBL/GenBank/DDBJ whole genome shotgun (WGS) entry which is preliminary data.</text>
</comment>
<dbReference type="HAMAP" id="MF_01241">
    <property type="entry name" value="GlcN6P_deamin"/>
    <property type="match status" value="1"/>
</dbReference>
<evidence type="ECO:0000256" key="1">
    <source>
        <dbReference type="ARBA" id="ARBA00000644"/>
    </source>
</evidence>
<feature type="active site" description="For ring-opening step" evidence="4">
    <location>
        <position position="136"/>
    </location>
</feature>
<dbReference type="GO" id="GO:0004342">
    <property type="term" value="F:glucosamine-6-phosphate deaminase activity"/>
    <property type="evidence" value="ECO:0007669"/>
    <property type="project" value="UniProtKB-UniRule"/>
</dbReference>
<evidence type="ECO:0000313" key="7">
    <source>
        <dbReference type="Proteomes" id="UP000306985"/>
    </source>
</evidence>
<evidence type="ECO:0000256" key="3">
    <source>
        <dbReference type="ARBA" id="ARBA00023277"/>
    </source>
</evidence>
<accession>A0A4U6QED0</accession>
<dbReference type="GO" id="GO:0019262">
    <property type="term" value="P:N-acetylneuraminate catabolic process"/>
    <property type="evidence" value="ECO:0007669"/>
    <property type="project" value="UniProtKB-UniRule"/>
</dbReference>
<name>A0A4U6QED0_9ACTN</name>
<dbReference type="EMBL" id="SZZH01000003">
    <property type="protein sequence ID" value="TKV58346.1"/>
    <property type="molecule type" value="Genomic_DNA"/>
</dbReference>
<dbReference type="SUPFAM" id="SSF100950">
    <property type="entry name" value="NagB/RpiA/CoA transferase-like"/>
    <property type="match status" value="1"/>
</dbReference>
<reference evidence="6 7" key="1">
    <citation type="submission" date="2019-05" db="EMBL/GenBank/DDBJ databases">
        <title>Nakamurella sp. N5BH11, whole genome shotgun sequence.</title>
        <authorList>
            <person name="Tuo L."/>
        </authorList>
    </citation>
    <scope>NUCLEOTIDE SEQUENCE [LARGE SCALE GENOMIC DNA]</scope>
    <source>
        <strain evidence="6 7">N5BH11</strain>
    </source>
</reference>
<dbReference type="InterPro" id="IPR006148">
    <property type="entry name" value="Glc/Gal-6P_isomerase"/>
</dbReference>
<dbReference type="PROSITE" id="PS01161">
    <property type="entry name" value="GLC_GALNAC_ISOMERASE"/>
    <property type="match status" value="1"/>
</dbReference>
<dbReference type="OrthoDB" id="9791139at2"/>
<proteinExistence type="inferred from homology"/>
<keyword evidence="3 4" id="KW-0119">Carbohydrate metabolism</keyword>
<protein>
    <recommendedName>
        <fullName evidence="4">Glucosamine-6-phosphate deaminase</fullName>
        <ecNumber evidence="4">3.5.99.6</ecNumber>
    </recommendedName>
    <alternativeName>
        <fullName evidence="4">GlcN6P deaminase</fullName>
        <shortName evidence="4">GNPDA</shortName>
    </alternativeName>
    <alternativeName>
        <fullName evidence="4">Glucosamine-6-phosphate isomerase</fullName>
    </alternativeName>
</protein>
<dbReference type="AlphaFoldDB" id="A0A4U6QED0"/>
<comment type="similarity">
    <text evidence="4">Belongs to the glucosamine/galactosamine-6-phosphate isomerase family. NagB subfamily.</text>
</comment>
<feature type="site" description="Part of the allosteric site" evidence="4">
    <location>
        <position position="155"/>
    </location>
</feature>
<dbReference type="UniPathway" id="UPA00629">
    <property type="reaction ID" value="UER00684"/>
</dbReference>
<organism evidence="6 7">
    <name type="scientific">Nakamurella flava</name>
    <dbReference type="NCBI Taxonomy" id="2576308"/>
    <lineage>
        <taxon>Bacteria</taxon>
        <taxon>Bacillati</taxon>
        <taxon>Actinomycetota</taxon>
        <taxon>Actinomycetes</taxon>
        <taxon>Nakamurellales</taxon>
        <taxon>Nakamurellaceae</taxon>
        <taxon>Nakamurella</taxon>
    </lineage>
</organism>
<dbReference type="PANTHER" id="PTHR11280:SF5">
    <property type="entry name" value="GLUCOSAMINE-6-PHOSPHATE ISOMERASE"/>
    <property type="match status" value="1"/>
</dbReference>
<dbReference type="EC" id="3.5.99.6" evidence="4"/>
<dbReference type="GO" id="GO:0005737">
    <property type="term" value="C:cytoplasm"/>
    <property type="evidence" value="ECO:0007669"/>
    <property type="project" value="TreeGrafter"/>
</dbReference>
<dbReference type="InterPro" id="IPR004547">
    <property type="entry name" value="Glucosamine6P_isomerase"/>
</dbReference>
<dbReference type="RefSeq" id="WP_137450009.1">
    <property type="nucleotide sequence ID" value="NZ_SZZH01000003.1"/>
</dbReference>
<feature type="active site" description="Proton acceptor; for enolization step" evidence="4">
    <location>
        <position position="67"/>
    </location>
</feature>